<feature type="compositionally biased region" description="Polar residues" evidence="1">
    <location>
        <begin position="31"/>
        <end position="46"/>
    </location>
</feature>
<dbReference type="Proteomes" id="UP000501926">
    <property type="component" value="Chromosome"/>
</dbReference>
<evidence type="ECO:0000313" key="2">
    <source>
        <dbReference type="EMBL" id="QII09693.1"/>
    </source>
</evidence>
<organism evidence="2 3">
    <name type="scientific">Kuenenia stuttgartiensis</name>
    <dbReference type="NCBI Taxonomy" id="174633"/>
    <lineage>
        <taxon>Bacteria</taxon>
        <taxon>Pseudomonadati</taxon>
        <taxon>Planctomycetota</taxon>
        <taxon>Candidatus Brocadiia</taxon>
        <taxon>Candidatus Brocadiales</taxon>
        <taxon>Candidatus Brocadiaceae</taxon>
        <taxon>Candidatus Kuenenia</taxon>
    </lineage>
</organism>
<dbReference type="EMBL" id="CP049055">
    <property type="protein sequence ID" value="QII09693.1"/>
    <property type="molecule type" value="Genomic_DNA"/>
</dbReference>
<name>A0A6G7GK54_KUEST</name>
<feature type="compositionally biased region" description="Basic and acidic residues" evidence="1">
    <location>
        <begin position="18"/>
        <end position="30"/>
    </location>
</feature>
<gene>
    <name evidence="2" type="ORF">KsCSTR_03140</name>
</gene>
<feature type="region of interest" description="Disordered" evidence="1">
    <location>
        <begin position="9"/>
        <end position="46"/>
    </location>
</feature>
<evidence type="ECO:0000256" key="1">
    <source>
        <dbReference type="SAM" id="MobiDB-lite"/>
    </source>
</evidence>
<proteinExistence type="predicted"/>
<reference evidence="2 3" key="1">
    <citation type="submission" date="2020-02" db="EMBL/GenBank/DDBJ databases">
        <title>Newly sequenced genome of strain CSTR1 showed variability in Candidatus Kuenenia stuttgartiensis genomes.</title>
        <authorList>
            <person name="Ding C."/>
            <person name="Adrian L."/>
        </authorList>
    </citation>
    <scope>NUCLEOTIDE SEQUENCE [LARGE SCALE GENOMIC DNA]</scope>
    <source>
        <strain evidence="2 3">CSTR1</strain>
    </source>
</reference>
<evidence type="ECO:0000313" key="3">
    <source>
        <dbReference type="Proteomes" id="UP000501926"/>
    </source>
</evidence>
<dbReference type="AlphaFoldDB" id="A0A6G7GK54"/>
<protein>
    <submittedName>
        <fullName evidence="2">Uncharacterized protein</fullName>
    </submittedName>
</protein>
<sequence length="46" mass="5418">MRLYINIEIPTLSSPEPNNHEIKNTKHETNSKIQNPNEQNRNTLVF</sequence>
<accession>A0A6G7GK54</accession>